<dbReference type="Pfam" id="PF01476">
    <property type="entry name" value="LysM"/>
    <property type="match status" value="1"/>
</dbReference>
<dbReference type="SMART" id="SM00257">
    <property type="entry name" value="LysM"/>
    <property type="match status" value="1"/>
</dbReference>
<gene>
    <name evidence="3" type="ORF">J8TS2_02290</name>
</gene>
<evidence type="ECO:0000313" key="3">
    <source>
        <dbReference type="EMBL" id="GIN55910.1"/>
    </source>
</evidence>
<dbReference type="CDD" id="cd00118">
    <property type="entry name" value="LysM"/>
    <property type="match status" value="1"/>
</dbReference>
<dbReference type="InterPro" id="IPR018392">
    <property type="entry name" value="LysM"/>
</dbReference>
<proteinExistence type="predicted"/>
<dbReference type="SUPFAM" id="SSF54106">
    <property type="entry name" value="LysM domain"/>
    <property type="match status" value="1"/>
</dbReference>
<sequence length="326" mass="36779">MKIHIVQKGETLWNIAQKYGVNFDELKKLNAQLSNPEMIMPGMKIKVPGHSGGGVKGKTVHHHPSGKKEMPKAEHPFLPKKEAPMPVAKPPKEKPKKEKPHHIYQPIMPQPQPLPEIDINNYYMMNMQQMQAQQMQQPAPPMEKPVHHHKEESSYSPEMPIQQPMYGCYPMPQPCFDPCYPYPQAQPYQGYMMPQVHGAMTGAPMMPYQPANVPISGYGPQSYWGSDESSDDMQHPYYGGAQHQMESSSDYQHTGMMPGMAHPYPGMPMPGFQQPMGCGCGNQMPHYHPHHYGMQGHMYRGYPPVGTAIPPTYAMPVRHDNGEGNE</sequence>
<dbReference type="NCBIfam" id="TIGR02899">
    <property type="entry name" value="spore_safA"/>
    <property type="match status" value="1"/>
</dbReference>
<reference evidence="3 4" key="1">
    <citation type="submission" date="2021-03" db="EMBL/GenBank/DDBJ databases">
        <title>Antimicrobial resistance genes in bacteria isolated from Japanese honey, and their potential for conferring macrolide and lincosamide resistance in the American foulbrood pathogen Paenibacillus larvae.</title>
        <authorList>
            <person name="Okamoto M."/>
            <person name="Kumagai M."/>
            <person name="Kanamori H."/>
            <person name="Takamatsu D."/>
        </authorList>
    </citation>
    <scope>NUCLEOTIDE SEQUENCE [LARGE SCALE GENOMIC DNA]</scope>
    <source>
        <strain evidence="3 4">J8TS2</strain>
    </source>
</reference>
<name>A0ABQ4KD62_9BACI</name>
<comment type="caution">
    <text evidence="3">The sequence shown here is derived from an EMBL/GenBank/DDBJ whole genome shotgun (WGS) entry which is preliminary data.</text>
</comment>
<dbReference type="Gene3D" id="3.10.350.10">
    <property type="entry name" value="LysM domain"/>
    <property type="match status" value="1"/>
</dbReference>
<feature type="domain" description="LysM" evidence="2">
    <location>
        <begin position="2"/>
        <end position="47"/>
    </location>
</feature>
<feature type="region of interest" description="Disordered" evidence="1">
    <location>
        <begin position="53"/>
        <end position="111"/>
    </location>
</feature>
<keyword evidence="4" id="KW-1185">Reference proteome</keyword>
<organism evidence="3 4">
    <name type="scientific">Lederbergia ruris</name>
    <dbReference type="NCBI Taxonomy" id="217495"/>
    <lineage>
        <taxon>Bacteria</taxon>
        <taxon>Bacillati</taxon>
        <taxon>Bacillota</taxon>
        <taxon>Bacilli</taxon>
        <taxon>Bacillales</taxon>
        <taxon>Bacillaceae</taxon>
        <taxon>Lederbergia</taxon>
    </lineage>
</organism>
<protein>
    <recommendedName>
        <fullName evidence="2">LysM domain-containing protein</fullName>
    </recommendedName>
</protein>
<dbReference type="Proteomes" id="UP000679950">
    <property type="component" value="Unassembled WGS sequence"/>
</dbReference>
<accession>A0ABQ4KD62</accession>
<dbReference type="PROSITE" id="PS51782">
    <property type="entry name" value="LYSM"/>
    <property type="match status" value="1"/>
</dbReference>
<evidence type="ECO:0000313" key="4">
    <source>
        <dbReference type="Proteomes" id="UP000679950"/>
    </source>
</evidence>
<dbReference type="RefSeq" id="WP_246516657.1">
    <property type="nucleotide sequence ID" value="NZ_BORB01000001.1"/>
</dbReference>
<evidence type="ECO:0000256" key="1">
    <source>
        <dbReference type="SAM" id="MobiDB-lite"/>
    </source>
</evidence>
<evidence type="ECO:0000259" key="2">
    <source>
        <dbReference type="PROSITE" id="PS51782"/>
    </source>
</evidence>
<dbReference type="InterPro" id="IPR014248">
    <property type="entry name" value="Spore_coat_assembly_SafA"/>
</dbReference>
<dbReference type="InterPro" id="IPR036779">
    <property type="entry name" value="LysM_dom_sf"/>
</dbReference>
<dbReference type="EMBL" id="BORB01000001">
    <property type="protein sequence ID" value="GIN55910.1"/>
    <property type="molecule type" value="Genomic_DNA"/>
</dbReference>
<feature type="compositionally biased region" description="Basic and acidic residues" evidence="1">
    <location>
        <begin position="66"/>
        <end position="83"/>
    </location>
</feature>